<gene>
    <name evidence="2" type="ORF">KIW84_024768</name>
</gene>
<evidence type="ECO:0000256" key="1">
    <source>
        <dbReference type="SAM" id="Phobius"/>
    </source>
</evidence>
<proteinExistence type="predicted"/>
<sequence>MLSGGQRLPLTDILATGIRGTFLWAWLMIICSLIWPEENMLHQVKIWWCQWEAPDIGLELDVNYELVASLWCTKSFNLKSTLQGVRFFLSMSCVATYSDDKTEKVVFGWDTRSVLKILKHKGQTYNIRDLLLDSTVMGQPNQTIPTQYVINEVGSTAITEVVGPELVNTQPTKKRKASASGSRK</sequence>
<organism evidence="2 3">
    <name type="scientific">Pisum sativum</name>
    <name type="common">Garden pea</name>
    <name type="synonym">Lathyrus oleraceus</name>
    <dbReference type="NCBI Taxonomy" id="3888"/>
    <lineage>
        <taxon>Eukaryota</taxon>
        <taxon>Viridiplantae</taxon>
        <taxon>Streptophyta</taxon>
        <taxon>Embryophyta</taxon>
        <taxon>Tracheophyta</taxon>
        <taxon>Spermatophyta</taxon>
        <taxon>Magnoliopsida</taxon>
        <taxon>eudicotyledons</taxon>
        <taxon>Gunneridae</taxon>
        <taxon>Pentapetalae</taxon>
        <taxon>rosids</taxon>
        <taxon>fabids</taxon>
        <taxon>Fabales</taxon>
        <taxon>Fabaceae</taxon>
        <taxon>Papilionoideae</taxon>
        <taxon>50 kb inversion clade</taxon>
        <taxon>NPAAA clade</taxon>
        <taxon>Hologalegina</taxon>
        <taxon>IRL clade</taxon>
        <taxon>Fabeae</taxon>
        <taxon>Lathyrus</taxon>
    </lineage>
</organism>
<feature type="transmembrane region" description="Helical" evidence="1">
    <location>
        <begin position="13"/>
        <end position="35"/>
    </location>
</feature>
<evidence type="ECO:0000313" key="3">
    <source>
        <dbReference type="Proteomes" id="UP001058974"/>
    </source>
</evidence>
<name>A0A9D4YGE6_PEA</name>
<protein>
    <submittedName>
        <fullName evidence="2">Uncharacterized protein</fullName>
    </submittedName>
</protein>
<dbReference type="AlphaFoldDB" id="A0A9D4YGE6"/>
<accession>A0A9D4YGE6</accession>
<evidence type="ECO:0000313" key="2">
    <source>
        <dbReference type="EMBL" id="KAI5439121.1"/>
    </source>
</evidence>
<keyword evidence="1" id="KW-0812">Transmembrane</keyword>
<dbReference type="EMBL" id="JAMSHJ010000002">
    <property type="protein sequence ID" value="KAI5439121.1"/>
    <property type="molecule type" value="Genomic_DNA"/>
</dbReference>
<keyword evidence="1" id="KW-1133">Transmembrane helix</keyword>
<comment type="caution">
    <text evidence="2">The sequence shown here is derived from an EMBL/GenBank/DDBJ whole genome shotgun (WGS) entry which is preliminary data.</text>
</comment>
<dbReference type="Proteomes" id="UP001058974">
    <property type="component" value="Chromosome 2"/>
</dbReference>
<reference evidence="2 3" key="1">
    <citation type="journal article" date="2022" name="Nat. Genet.">
        <title>Improved pea reference genome and pan-genome highlight genomic features and evolutionary characteristics.</title>
        <authorList>
            <person name="Yang T."/>
            <person name="Liu R."/>
            <person name="Luo Y."/>
            <person name="Hu S."/>
            <person name="Wang D."/>
            <person name="Wang C."/>
            <person name="Pandey M.K."/>
            <person name="Ge S."/>
            <person name="Xu Q."/>
            <person name="Li N."/>
            <person name="Li G."/>
            <person name="Huang Y."/>
            <person name="Saxena R.K."/>
            <person name="Ji Y."/>
            <person name="Li M."/>
            <person name="Yan X."/>
            <person name="He Y."/>
            <person name="Liu Y."/>
            <person name="Wang X."/>
            <person name="Xiang C."/>
            <person name="Varshney R.K."/>
            <person name="Ding H."/>
            <person name="Gao S."/>
            <person name="Zong X."/>
        </authorList>
    </citation>
    <scope>NUCLEOTIDE SEQUENCE [LARGE SCALE GENOMIC DNA]</scope>
    <source>
        <strain evidence="2 3">cv. Zhongwan 6</strain>
    </source>
</reference>
<keyword evidence="1" id="KW-0472">Membrane</keyword>
<dbReference type="Gramene" id="Psat02G0476800-T1">
    <property type="protein sequence ID" value="KAI5439121.1"/>
    <property type="gene ID" value="KIW84_024768"/>
</dbReference>
<keyword evidence="3" id="KW-1185">Reference proteome</keyword>